<dbReference type="SFLD" id="SFLDG01061">
    <property type="entry name" value="methylthiotransferase"/>
    <property type="match status" value="1"/>
</dbReference>
<dbReference type="EMBL" id="JACRSP010000003">
    <property type="protein sequence ID" value="MBC8536793.1"/>
    <property type="molecule type" value="Genomic_DNA"/>
</dbReference>
<dbReference type="SMART" id="SM00729">
    <property type="entry name" value="Elp3"/>
    <property type="match status" value="1"/>
</dbReference>
<evidence type="ECO:0000256" key="5">
    <source>
        <dbReference type="ARBA" id="ARBA00022691"/>
    </source>
</evidence>
<gene>
    <name evidence="12" type="primary">mtaB</name>
    <name evidence="12" type="ORF">H8695_08850</name>
</gene>
<feature type="domain" description="Radical SAM core" evidence="11">
    <location>
        <begin position="138"/>
        <end position="370"/>
    </location>
</feature>
<dbReference type="GO" id="GO:0051539">
    <property type="term" value="F:4 iron, 4 sulfur cluster binding"/>
    <property type="evidence" value="ECO:0007669"/>
    <property type="project" value="UniProtKB-KW"/>
</dbReference>
<sequence>MRAAFLTLGCKVNQVETQVIREQFKAAGYELVDFDEPADVYVVNTCSVTAVSDKKSRQALRRAKRRNPAAIVVATGCYPQTAPAELEAMREVDVVVGNRRKSEILDAVAEAQRSMGRVVRLRDLTHESRFEPLRATAHFEHTRAAVKIQDGCDNFCAYCIIPYARGRICSKPLDEAVEELRGLARRGFLEIVLTGIEIASYGEGGEIALVDLLEACDAALDEMGSPARLRLGSLEPRIVTPAFVARLANLHHICPQFHLSLQSGCDETLRRMNRKYDTALYREAVRLLRRHIPHTAITTDLMVGFPGETDAELEQTLLFLDEIGFAKVHVFAYSRRPGTAADRMPGQIPVRVKELRSHLVIERMERARQAFFAAQLGEVFPVLFETEVSPGVFEGVTPNYTPVRAASSEPLAGTLRPVLLTGAGADWCEGVLADKTEK</sequence>
<evidence type="ECO:0000256" key="7">
    <source>
        <dbReference type="ARBA" id="ARBA00022723"/>
    </source>
</evidence>
<keyword evidence="2" id="KW-0004">4Fe-4S</keyword>
<dbReference type="RefSeq" id="WP_249300697.1">
    <property type="nucleotide sequence ID" value="NZ_JACRSP010000003.1"/>
</dbReference>
<dbReference type="InterPro" id="IPR006638">
    <property type="entry name" value="Elp3/MiaA/NifB-like_rSAM"/>
</dbReference>
<evidence type="ECO:0000256" key="3">
    <source>
        <dbReference type="ARBA" id="ARBA00022490"/>
    </source>
</evidence>
<dbReference type="FunFam" id="3.40.50.12160:FF:000004">
    <property type="entry name" value="Threonylcarbamoyladenosine tRNA methylthiotransferase MtaB"/>
    <property type="match status" value="1"/>
</dbReference>
<dbReference type="SFLD" id="SFLDS00029">
    <property type="entry name" value="Radical_SAM"/>
    <property type="match status" value="1"/>
</dbReference>
<dbReference type="AlphaFoldDB" id="A0A926HUY9"/>
<dbReference type="PROSITE" id="PS01278">
    <property type="entry name" value="MTTASE_RADICAL"/>
    <property type="match status" value="1"/>
</dbReference>
<keyword evidence="3" id="KW-0963">Cytoplasm</keyword>
<dbReference type="NCBIfam" id="TIGR00089">
    <property type="entry name" value="MiaB/RimO family radical SAM methylthiotransferase"/>
    <property type="match status" value="1"/>
</dbReference>
<dbReference type="PROSITE" id="PS51449">
    <property type="entry name" value="MTTASE_N"/>
    <property type="match status" value="1"/>
</dbReference>
<organism evidence="12 13">
    <name type="scientific">Feifania hominis</name>
    <dbReference type="NCBI Taxonomy" id="2763660"/>
    <lineage>
        <taxon>Bacteria</taxon>
        <taxon>Bacillati</taxon>
        <taxon>Bacillota</taxon>
        <taxon>Clostridia</taxon>
        <taxon>Eubacteriales</taxon>
        <taxon>Feifaniaceae</taxon>
        <taxon>Feifania</taxon>
    </lineage>
</organism>
<feature type="domain" description="MTTase N-terminal" evidence="10">
    <location>
        <begin position="1"/>
        <end position="113"/>
    </location>
</feature>
<proteinExistence type="predicted"/>
<evidence type="ECO:0000256" key="6">
    <source>
        <dbReference type="ARBA" id="ARBA00022694"/>
    </source>
</evidence>
<dbReference type="SUPFAM" id="SSF102114">
    <property type="entry name" value="Radical SAM enzymes"/>
    <property type="match status" value="1"/>
</dbReference>
<evidence type="ECO:0000256" key="9">
    <source>
        <dbReference type="ARBA" id="ARBA00023014"/>
    </source>
</evidence>
<evidence type="ECO:0000259" key="10">
    <source>
        <dbReference type="PROSITE" id="PS51449"/>
    </source>
</evidence>
<keyword evidence="5" id="KW-0949">S-adenosyl-L-methionine</keyword>
<dbReference type="Pfam" id="PF00919">
    <property type="entry name" value="UPF0004"/>
    <property type="match status" value="1"/>
</dbReference>
<dbReference type="Gene3D" id="3.40.50.12160">
    <property type="entry name" value="Methylthiotransferase, N-terminal domain"/>
    <property type="match status" value="1"/>
</dbReference>
<comment type="caution">
    <text evidence="12">The sequence shown here is derived from an EMBL/GenBank/DDBJ whole genome shotgun (WGS) entry which is preliminary data.</text>
</comment>
<keyword evidence="6" id="KW-0819">tRNA processing</keyword>
<dbReference type="InterPro" id="IPR007197">
    <property type="entry name" value="rSAM"/>
</dbReference>
<dbReference type="InterPro" id="IPR020612">
    <property type="entry name" value="Methylthiotransferase_CS"/>
</dbReference>
<dbReference type="CDD" id="cd01335">
    <property type="entry name" value="Radical_SAM"/>
    <property type="match status" value="1"/>
</dbReference>
<dbReference type="InterPro" id="IPR038135">
    <property type="entry name" value="Methylthiotransferase_N_sf"/>
</dbReference>
<accession>A0A926HUY9</accession>
<dbReference type="Pfam" id="PF04055">
    <property type="entry name" value="Radical_SAM"/>
    <property type="match status" value="1"/>
</dbReference>
<dbReference type="InterPro" id="IPR005839">
    <property type="entry name" value="Methylthiotransferase"/>
</dbReference>
<evidence type="ECO:0000256" key="4">
    <source>
        <dbReference type="ARBA" id="ARBA00022679"/>
    </source>
</evidence>
<dbReference type="Proteomes" id="UP000620366">
    <property type="component" value="Unassembled WGS sequence"/>
</dbReference>
<dbReference type="PANTHER" id="PTHR11918">
    <property type="entry name" value="RADICAL SAM PROTEINS"/>
    <property type="match status" value="1"/>
</dbReference>
<evidence type="ECO:0000313" key="13">
    <source>
        <dbReference type="Proteomes" id="UP000620366"/>
    </source>
</evidence>
<dbReference type="PROSITE" id="PS51918">
    <property type="entry name" value="RADICAL_SAM"/>
    <property type="match status" value="1"/>
</dbReference>
<keyword evidence="13" id="KW-1185">Reference proteome</keyword>
<evidence type="ECO:0000256" key="8">
    <source>
        <dbReference type="ARBA" id="ARBA00023004"/>
    </source>
</evidence>
<dbReference type="InterPro" id="IPR023404">
    <property type="entry name" value="rSAM_horseshoe"/>
</dbReference>
<dbReference type="NCBIfam" id="TIGR01579">
    <property type="entry name" value="MiaB-like-C"/>
    <property type="match status" value="1"/>
</dbReference>
<dbReference type="GO" id="GO:0035598">
    <property type="term" value="F:tRNA (N(6)-L-threonylcarbamoyladenosine(37)-C(2))-methylthiotransferase activity"/>
    <property type="evidence" value="ECO:0007669"/>
    <property type="project" value="TreeGrafter"/>
</dbReference>
<dbReference type="PANTHER" id="PTHR11918:SF45">
    <property type="entry name" value="THREONYLCARBAMOYLADENOSINE TRNA METHYLTHIOTRANSFERASE"/>
    <property type="match status" value="1"/>
</dbReference>
<evidence type="ECO:0000256" key="1">
    <source>
        <dbReference type="ARBA" id="ARBA00001966"/>
    </source>
</evidence>
<keyword evidence="9" id="KW-0411">Iron-sulfur</keyword>
<dbReference type="InterPro" id="IPR006467">
    <property type="entry name" value="MiaB-like_bact"/>
</dbReference>
<evidence type="ECO:0000259" key="11">
    <source>
        <dbReference type="PROSITE" id="PS51918"/>
    </source>
</evidence>
<dbReference type="InterPro" id="IPR013848">
    <property type="entry name" value="Methylthiotransferase_N"/>
</dbReference>
<keyword evidence="7" id="KW-0479">Metal-binding</keyword>
<name>A0A926HUY9_9FIRM</name>
<keyword evidence="8" id="KW-0408">Iron</keyword>
<reference evidence="12" key="1">
    <citation type="submission" date="2020-08" db="EMBL/GenBank/DDBJ databases">
        <title>Genome public.</title>
        <authorList>
            <person name="Liu C."/>
            <person name="Sun Q."/>
        </authorList>
    </citation>
    <scope>NUCLEOTIDE SEQUENCE</scope>
    <source>
        <strain evidence="12">BX7</strain>
    </source>
</reference>
<comment type="cofactor">
    <cofactor evidence="1">
        <name>[4Fe-4S] cluster</name>
        <dbReference type="ChEBI" id="CHEBI:49883"/>
    </cofactor>
</comment>
<dbReference type="InterPro" id="IPR058240">
    <property type="entry name" value="rSAM_sf"/>
</dbReference>
<evidence type="ECO:0000313" key="12">
    <source>
        <dbReference type="EMBL" id="MBC8536793.1"/>
    </source>
</evidence>
<evidence type="ECO:0000256" key="2">
    <source>
        <dbReference type="ARBA" id="ARBA00022485"/>
    </source>
</evidence>
<keyword evidence="4" id="KW-0808">Transferase</keyword>
<dbReference type="GO" id="GO:0046872">
    <property type="term" value="F:metal ion binding"/>
    <property type="evidence" value="ECO:0007669"/>
    <property type="project" value="UniProtKB-KW"/>
</dbReference>
<dbReference type="Gene3D" id="3.80.30.20">
    <property type="entry name" value="tm_1862 like domain"/>
    <property type="match status" value="1"/>
</dbReference>
<dbReference type="SFLD" id="SFLDG01082">
    <property type="entry name" value="B12-binding_domain_containing"/>
    <property type="match status" value="1"/>
</dbReference>
<protein>
    <submittedName>
        <fullName evidence="12">tRNA (N(6)-L-threonylcarbamoyladenosine(37)-C(2))-methylthiotransferase MtaB</fullName>
    </submittedName>
</protein>